<proteinExistence type="inferred from homology"/>
<comment type="pathway">
    <text evidence="1">Pyrimidine metabolism; CTP biosynthesis via de novo pathway; CTP from UDP: step 2/2.</text>
</comment>
<evidence type="ECO:0000256" key="1">
    <source>
        <dbReference type="ARBA" id="ARBA00005171"/>
    </source>
</evidence>
<reference evidence="11" key="1">
    <citation type="submission" date="2020-11" db="EMBL/GenBank/DDBJ databases">
        <authorList>
            <person name="Lee S.D."/>
        </authorList>
    </citation>
    <scope>NUCLEOTIDE SEQUENCE</scope>
    <source>
        <strain evidence="11">SAP-2</strain>
    </source>
</reference>
<evidence type="ECO:0000259" key="10">
    <source>
        <dbReference type="Pfam" id="PF00117"/>
    </source>
</evidence>
<evidence type="ECO:0000256" key="9">
    <source>
        <dbReference type="ARBA" id="ARBA00047781"/>
    </source>
</evidence>
<comment type="similarity">
    <text evidence="2">Belongs to the CTP synthase family.</text>
</comment>
<dbReference type="GO" id="GO:0003883">
    <property type="term" value="F:CTP synthase activity"/>
    <property type="evidence" value="ECO:0007669"/>
    <property type="project" value="UniProtKB-EC"/>
</dbReference>
<dbReference type="RefSeq" id="WP_194978598.1">
    <property type="nucleotide sequence ID" value="NZ_JADMKS010000008.1"/>
</dbReference>
<comment type="catalytic activity">
    <reaction evidence="9">
        <text>UTP + L-glutamine + ATP + H2O = CTP + L-glutamate + ADP + phosphate + 2 H(+)</text>
        <dbReference type="Rhea" id="RHEA:26426"/>
        <dbReference type="ChEBI" id="CHEBI:15377"/>
        <dbReference type="ChEBI" id="CHEBI:15378"/>
        <dbReference type="ChEBI" id="CHEBI:29985"/>
        <dbReference type="ChEBI" id="CHEBI:30616"/>
        <dbReference type="ChEBI" id="CHEBI:37563"/>
        <dbReference type="ChEBI" id="CHEBI:43474"/>
        <dbReference type="ChEBI" id="CHEBI:46398"/>
        <dbReference type="ChEBI" id="CHEBI:58359"/>
        <dbReference type="ChEBI" id="CHEBI:456216"/>
        <dbReference type="EC" id="6.3.4.2"/>
    </reaction>
</comment>
<dbReference type="AlphaFoldDB" id="A0AA40X525"/>
<dbReference type="Gene3D" id="3.40.50.880">
    <property type="match status" value="1"/>
</dbReference>
<evidence type="ECO:0000256" key="7">
    <source>
        <dbReference type="ARBA" id="ARBA00022962"/>
    </source>
</evidence>
<keyword evidence="5" id="KW-0547">Nucleotide-binding</keyword>
<evidence type="ECO:0000256" key="3">
    <source>
        <dbReference type="ARBA" id="ARBA00012291"/>
    </source>
</evidence>
<accession>A0AA40X525</accession>
<dbReference type="Pfam" id="PF00117">
    <property type="entry name" value="GATase"/>
    <property type="match status" value="1"/>
</dbReference>
<sequence>MTLTFVAHNTPEPALYGAMASILACQRGVGLAHLSVNWNKQRYADACQHVTAEGELVTSGLLWYERFSGKSAGKVWLLDDLLSLHGSKDWVIPLGPSQLESFTKLARAVRDYSVDYQLVEVERGVQGYQLRRGGSVQGGQGIWWRDSFGRFTTGHRTPPALGSRRLRIALIGTYSDQLGSYPATLAALGDAAEALGTAVETVFIPPRAPENVLISTLRDVDGVLMPGGSDMLNVAGQIRAAHYCLQHDLPVLGLCLGMQTMATAVIQKMLGNTQANLAEADPLAPLKTFVPLEQTSGHPQHRLGDDVMKMRDDSQLASLLGGETTVRYNHRFQLNPQFKKNLQSYGLTVSGTDRSGTIADAIEYAAHPFYVGVQGHPELTSAPERPHPLISAFLKAAVEK</sequence>
<dbReference type="InterPro" id="IPR017926">
    <property type="entry name" value="GATASE"/>
</dbReference>
<keyword evidence="7" id="KW-0315">Glutamine amidotransferase</keyword>
<dbReference type="EC" id="6.3.4.2" evidence="3"/>
<evidence type="ECO:0000256" key="2">
    <source>
        <dbReference type="ARBA" id="ARBA00007533"/>
    </source>
</evidence>
<dbReference type="InterPro" id="IPR029062">
    <property type="entry name" value="Class_I_gatase-like"/>
</dbReference>
<organism evidence="11 12">
    <name type="scientific">Rouxiella silvae</name>
    <dbReference type="NCBI Taxonomy" id="1646373"/>
    <lineage>
        <taxon>Bacteria</taxon>
        <taxon>Pseudomonadati</taxon>
        <taxon>Pseudomonadota</taxon>
        <taxon>Gammaproteobacteria</taxon>
        <taxon>Enterobacterales</taxon>
        <taxon>Yersiniaceae</taxon>
        <taxon>Rouxiella</taxon>
    </lineage>
</organism>
<gene>
    <name evidence="11" type="ORF">ITX54_19265</name>
</gene>
<protein>
    <recommendedName>
        <fullName evidence="3">CTP synthase (glutamine hydrolyzing)</fullName>
        <ecNumber evidence="3">6.3.4.2</ecNumber>
    </recommendedName>
</protein>
<feature type="domain" description="Glutamine amidotransferase" evidence="10">
    <location>
        <begin position="199"/>
        <end position="395"/>
    </location>
</feature>
<evidence type="ECO:0000256" key="4">
    <source>
        <dbReference type="ARBA" id="ARBA00022598"/>
    </source>
</evidence>
<evidence type="ECO:0000256" key="5">
    <source>
        <dbReference type="ARBA" id="ARBA00022741"/>
    </source>
</evidence>
<reference evidence="11" key="2">
    <citation type="submission" date="2022-09" db="EMBL/GenBank/DDBJ databases">
        <title>Rouxiella aceris sp. nov., isolated from tree sap and emended description of the genus Rhouxiella.</title>
        <authorList>
            <person name="Kim I.S."/>
        </authorList>
    </citation>
    <scope>NUCLEOTIDE SEQUENCE</scope>
    <source>
        <strain evidence="11">SAP-2</strain>
    </source>
</reference>
<dbReference type="EMBL" id="JADMKS010000008">
    <property type="protein sequence ID" value="MBF6638811.1"/>
    <property type="molecule type" value="Genomic_DNA"/>
</dbReference>
<dbReference type="PROSITE" id="PS51273">
    <property type="entry name" value="GATASE_TYPE_1"/>
    <property type="match status" value="1"/>
</dbReference>
<dbReference type="GO" id="GO:0006241">
    <property type="term" value="P:CTP biosynthetic process"/>
    <property type="evidence" value="ECO:0007669"/>
    <property type="project" value="TreeGrafter"/>
</dbReference>
<dbReference type="GO" id="GO:0005524">
    <property type="term" value="F:ATP binding"/>
    <property type="evidence" value="ECO:0007669"/>
    <property type="project" value="UniProtKB-KW"/>
</dbReference>
<evidence type="ECO:0000256" key="6">
    <source>
        <dbReference type="ARBA" id="ARBA00022840"/>
    </source>
</evidence>
<evidence type="ECO:0000313" key="11">
    <source>
        <dbReference type="EMBL" id="MBF6638811.1"/>
    </source>
</evidence>
<evidence type="ECO:0000313" key="12">
    <source>
        <dbReference type="Proteomes" id="UP000705283"/>
    </source>
</evidence>
<dbReference type="PANTHER" id="PTHR11550:SF0">
    <property type="entry name" value="CTP SYNTHASE-RELATED"/>
    <property type="match status" value="1"/>
</dbReference>
<keyword evidence="11" id="KW-0378">Hydrolase</keyword>
<dbReference type="Proteomes" id="UP000705283">
    <property type="component" value="Unassembled WGS sequence"/>
</dbReference>
<dbReference type="GO" id="GO:0042802">
    <property type="term" value="F:identical protein binding"/>
    <property type="evidence" value="ECO:0007669"/>
    <property type="project" value="TreeGrafter"/>
</dbReference>
<dbReference type="PANTHER" id="PTHR11550">
    <property type="entry name" value="CTP SYNTHASE"/>
    <property type="match status" value="1"/>
</dbReference>
<keyword evidence="4" id="KW-0436">Ligase</keyword>
<dbReference type="InterPro" id="IPR004468">
    <property type="entry name" value="CTP_synthase"/>
</dbReference>
<name>A0AA40X525_9GAMM</name>
<dbReference type="GO" id="GO:0019856">
    <property type="term" value="P:pyrimidine nucleobase biosynthetic process"/>
    <property type="evidence" value="ECO:0007669"/>
    <property type="project" value="TreeGrafter"/>
</dbReference>
<dbReference type="GO" id="GO:0016787">
    <property type="term" value="F:hydrolase activity"/>
    <property type="evidence" value="ECO:0007669"/>
    <property type="project" value="UniProtKB-KW"/>
</dbReference>
<evidence type="ECO:0000256" key="8">
    <source>
        <dbReference type="ARBA" id="ARBA00022975"/>
    </source>
</evidence>
<keyword evidence="6" id="KW-0067">ATP-binding</keyword>
<comment type="caution">
    <text evidence="11">The sequence shown here is derived from an EMBL/GenBank/DDBJ whole genome shotgun (WGS) entry which is preliminary data.</text>
</comment>
<dbReference type="SUPFAM" id="SSF52317">
    <property type="entry name" value="Class I glutamine amidotransferase-like"/>
    <property type="match status" value="1"/>
</dbReference>
<keyword evidence="8" id="KW-0665">Pyrimidine biosynthesis</keyword>